<keyword evidence="1" id="KW-0175">Coiled coil</keyword>
<dbReference type="EMBL" id="JBEDUW010000006">
    <property type="protein sequence ID" value="KAK9919320.1"/>
    <property type="molecule type" value="Genomic_DNA"/>
</dbReference>
<comment type="caution">
    <text evidence="3">The sequence shown here is derived from an EMBL/GenBank/DDBJ whole genome shotgun (WGS) entry which is preliminary data.</text>
</comment>
<dbReference type="Pfam" id="PF25475">
    <property type="entry name" value="DUF7903"/>
    <property type="match status" value="1"/>
</dbReference>
<evidence type="ECO:0000259" key="2">
    <source>
        <dbReference type="Pfam" id="PF25475"/>
    </source>
</evidence>
<evidence type="ECO:0000313" key="4">
    <source>
        <dbReference type="Proteomes" id="UP001457282"/>
    </source>
</evidence>
<sequence>MAYIPPHKGRSNEMERPLPTPELLAPQFKKILNMKPSRSNVERASYSFIYAKHSISRWWTIGLDDENQFPSSIDLEPVSMESTEWKIGEKSLALMNTRLDNGVNEVRWNLPESPWLDIAENVLEDLLASFENVRKEMDHKLEQVQPNLVARVGKVLFHRSPSVDVESVRKGVTTEILKQLKRSFYTDVPASYAENIVKEVVLKIRLDFKVEKETYNVKLSDSTRPKSVLSCKCNVTKEQGKLEVYKIELNQLRNMVIDISCPNKNLDLRLMLSSKRIVTSLTDHEILMIKDLINSAVVDPDVKGGLRWLIDRFHVIGNWHTITTTYKNPSLTLKIRHANRFAFTTSTGDTTLEIRLFLKELVSMLQEQNAEVNSVSEKLVENLRLIWENFL</sequence>
<name>A0AAW1W7R5_RUBAR</name>
<accession>A0AAW1W7R5</accession>
<feature type="domain" description="DUF7903" evidence="2">
    <location>
        <begin position="47"/>
        <end position="390"/>
    </location>
</feature>
<feature type="coiled-coil region" evidence="1">
    <location>
        <begin position="116"/>
        <end position="143"/>
    </location>
</feature>
<dbReference type="PANTHER" id="PTHR35481:SF1">
    <property type="entry name" value="DNA-DIRECTED RNA POLYMERASE SUBUNIT ALPHA"/>
    <property type="match status" value="1"/>
</dbReference>
<keyword evidence="4" id="KW-1185">Reference proteome</keyword>
<evidence type="ECO:0000313" key="3">
    <source>
        <dbReference type="EMBL" id="KAK9919320.1"/>
    </source>
</evidence>
<dbReference type="InterPro" id="IPR057225">
    <property type="entry name" value="DUF7903"/>
</dbReference>
<proteinExistence type="predicted"/>
<organism evidence="3 4">
    <name type="scientific">Rubus argutus</name>
    <name type="common">Southern blackberry</name>
    <dbReference type="NCBI Taxonomy" id="59490"/>
    <lineage>
        <taxon>Eukaryota</taxon>
        <taxon>Viridiplantae</taxon>
        <taxon>Streptophyta</taxon>
        <taxon>Embryophyta</taxon>
        <taxon>Tracheophyta</taxon>
        <taxon>Spermatophyta</taxon>
        <taxon>Magnoliopsida</taxon>
        <taxon>eudicotyledons</taxon>
        <taxon>Gunneridae</taxon>
        <taxon>Pentapetalae</taxon>
        <taxon>rosids</taxon>
        <taxon>fabids</taxon>
        <taxon>Rosales</taxon>
        <taxon>Rosaceae</taxon>
        <taxon>Rosoideae</taxon>
        <taxon>Rosoideae incertae sedis</taxon>
        <taxon>Rubus</taxon>
    </lineage>
</organism>
<evidence type="ECO:0000256" key="1">
    <source>
        <dbReference type="SAM" id="Coils"/>
    </source>
</evidence>
<protein>
    <recommendedName>
        <fullName evidence="2">DUF7903 domain-containing protein</fullName>
    </recommendedName>
</protein>
<dbReference type="PANTHER" id="PTHR35481">
    <property type="entry name" value="DNA-DIRECTED RNA POLYMERASE SUBUNIT ALPHA"/>
    <property type="match status" value="1"/>
</dbReference>
<gene>
    <name evidence="3" type="ORF">M0R45_027924</name>
</gene>
<dbReference type="Proteomes" id="UP001457282">
    <property type="component" value="Unassembled WGS sequence"/>
</dbReference>
<reference evidence="3 4" key="1">
    <citation type="journal article" date="2023" name="G3 (Bethesda)">
        <title>A chromosome-length genome assembly and annotation of blackberry (Rubus argutus, cv. 'Hillquist').</title>
        <authorList>
            <person name="Bruna T."/>
            <person name="Aryal R."/>
            <person name="Dudchenko O."/>
            <person name="Sargent D.J."/>
            <person name="Mead D."/>
            <person name="Buti M."/>
            <person name="Cavallini A."/>
            <person name="Hytonen T."/>
            <person name="Andres J."/>
            <person name="Pham M."/>
            <person name="Weisz D."/>
            <person name="Mascagni F."/>
            <person name="Usai G."/>
            <person name="Natali L."/>
            <person name="Bassil N."/>
            <person name="Fernandez G.E."/>
            <person name="Lomsadze A."/>
            <person name="Armour M."/>
            <person name="Olukolu B."/>
            <person name="Poorten T."/>
            <person name="Britton C."/>
            <person name="Davik J."/>
            <person name="Ashrafi H."/>
            <person name="Aiden E.L."/>
            <person name="Borodovsky M."/>
            <person name="Worthington M."/>
        </authorList>
    </citation>
    <scope>NUCLEOTIDE SEQUENCE [LARGE SCALE GENOMIC DNA]</scope>
    <source>
        <strain evidence="3">PI 553951</strain>
    </source>
</reference>
<dbReference type="AlphaFoldDB" id="A0AAW1W7R5"/>